<dbReference type="PROSITE" id="PS50097">
    <property type="entry name" value="BTB"/>
    <property type="match status" value="2"/>
</dbReference>
<protein>
    <submittedName>
        <fullName evidence="1">Uncharacterized protein</fullName>
    </submittedName>
</protein>
<dbReference type="InterPro" id="IPR000210">
    <property type="entry name" value="BTB/POZ_dom"/>
</dbReference>
<organism evidence="1">
    <name type="scientific">Cyprideis torosa</name>
    <dbReference type="NCBI Taxonomy" id="163714"/>
    <lineage>
        <taxon>Eukaryota</taxon>
        <taxon>Metazoa</taxon>
        <taxon>Ecdysozoa</taxon>
        <taxon>Arthropoda</taxon>
        <taxon>Crustacea</taxon>
        <taxon>Oligostraca</taxon>
        <taxon>Ostracoda</taxon>
        <taxon>Podocopa</taxon>
        <taxon>Podocopida</taxon>
        <taxon>Cytherocopina</taxon>
        <taxon>Cytheroidea</taxon>
        <taxon>Cytherideidae</taxon>
        <taxon>Cyprideis</taxon>
    </lineage>
</organism>
<gene>
    <name evidence="1" type="ORF">CTOB1V02_LOCUS12613</name>
</gene>
<accession>A0A7R8ZUE5</accession>
<dbReference type="FunFam" id="3.30.710.10:FF:000159">
    <property type="entry name" value="Speckle-type POZ protein B"/>
    <property type="match status" value="1"/>
</dbReference>
<feature type="non-terminal residue" evidence="1">
    <location>
        <position position="1"/>
    </location>
</feature>
<dbReference type="EMBL" id="OB669870">
    <property type="protein sequence ID" value="CAD7234797.1"/>
    <property type="molecule type" value="Genomic_DNA"/>
</dbReference>
<dbReference type="Pfam" id="PF00651">
    <property type="entry name" value="BTB"/>
    <property type="match status" value="2"/>
</dbReference>
<dbReference type="AlphaFoldDB" id="A0A7R8ZUE5"/>
<evidence type="ECO:0000313" key="1">
    <source>
        <dbReference type="EMBL" id="CAD7234797.1"/>
    </source>
</evidence>
<reference evidence="1" key="1">
    <citation type="submission" date="2020-11" db="EMBL/GenBank/DDBJ databases">
        <authorList>
            <person name="Tran Van P."/>
        </authorList>
    </citation>
    <scope>NUCLEOTIDE SEQUENCE</scope>
</reference>
<dbReference type="Gene3D" id="3.30.710.10">
    <property type="entry name" value="Potassium Channel Kv1.1, Chain A"/>
    <property type="match status" value="2"/>
</dbReference>
<proteinExistence type="predicted"/>
<dbReference type="PANTHER" id="PTHR24413">
    <property type="entry name" value="SPECKLE-TYPE POZ PROTEIN"/>
    <property type="match status" value="1"/>
</dbReference>
<dbReference type="SUPFAM" id="SSF54695">
    <property type="entry name" value="POZ domain"/>
    <property type="match status" value="2"/>
</dbReference>
<name>A0A7R8ZUE5_9CRUS</name>
<dbReference type="OrthoDB" id="6359816at2759"/>
<sequence>MVEKQTGEVRINDISAEVIEELLRFMYTGKVASIEKVSEDLFSAAAKYDLKSLQGICEKQLAYSLTQSGDKLFTSGLHSDVTLLVEDRKFAVHKAILAAQSPVFASMFQHEMVEKQTGEVRINDISADVIEELLRFMYTGNVKNIEKNRELFAAAAKYNLEALKKICEKRLACSLSSENLYQTLVLAELHES</sequence>
<dbReference type="SMART" id="SM00225">
    <property type="entry name" value="BTB"/>
    <property type="match status" value="1"/>
</dbReference>
<dbReference type="InterPro" id="IPR011333">
    <property type="entry name" value="SKP1/BTB/POZ_sf"/>
</dbReference>